<name>A0A260ZAH1_CAERE</name>
<proteinExistence type="predicted"/>
<organism evidence="1 2">
    <name type="scientific">Caenorhabditis remanei</name>
    <name type="common">Caenorhabditis vulgaris</name>
    <dbReference type="NCBI Taxonomy" id="31234"/>
    <lineage>
        <taxon>Eukaryota</taxon>
        <taxon>Metazoa</taxon>
        <taxon>Ecdysozoa</taxon>
        <taxon>Nematoda</taxon>
        <taxon>Chromadorea</taxon>
        <taxon>Rhabditida</taxon>
        <taxon>Rhabditina</taxon>
        <taxon>Rhabditomorpha</taxon>
        <taxon>Rhabditoidea</taxon>
        <taxon>Rhabditidae</taxon>
        <taxon>Peloderinae</taxon>
        <taxon>Caenorhabditis</taxon>
    </lineage>
</organism>
<dbReference type="Pfam" id="PF25809">
    <property type="entry name" value="STEEP1"/>
    <property type="match status" value="1"/>
</dbReference>
<dbReference type="PANTHER" id="PTHR46355">
    <property type="entry name" value="UPF0428 PROTEIN CXORF56"/>
    <property type="match status" value="1"/>
</dbReference>
<accession>A0A260ZAH1</accession>
<comment type="caution">
    <text evidence="1">The sequence shown here is derived from an EMBL/GenBank/DDBJ whole genome shotgun (WGS) entry which is preliminary data.</text>
</comment>
<gene>
    <name evidence="1" type="ORF">FL82_09810</name>
</gene>
<dbReference type="OMA" id="RKGMSKM"/>
<evidence type="ECO:0000313" key="2">
    <source>
        <dbReference type="Proteomes" id="UP000216624"/>
    </source>
</evidence>
<dbReference type="CTD" id="9802599"/>
<protein>
    <submittedName>
        <fullName evidence="1">Uncharacterized protein</fullName>
    </submittedName>
</protein>
<sequence length="246" mass="27316">MNSSDAFRMSGVLKSDGLEIAHVEDDRGVQGEAAIIDVDDREEYFVKPLYTYYCTCGEMAMISDTLINRMPKRQRDGSRVITPERTTAKTFAKQGDTVYIKRAVGLEQQYRKICKKCSVPLFYQHPSALSRTFIFADALLSAQQVGGFSGNNEEQRAKKVIMKRNVKNQGKMGSVTVSTMEGEEEEEMEARETAESYTMNARIVHDALKRKGFTSSAGGGKFAVPETPSSSVPATPNTKRKRGTLV</sequence>
<feature type="non-terminal residue" evidence="1">
    <location>
        <position position="1"/>
    </location>
</feature>
<dbReference type="KEGG" id="crq:GCK72_010242"/>
<dbReference type="GO" id="GO:0006888">
    <property type="term" value="P:endoplasmic reticulum to Golgi vesicle-mediated transport"/>
    <property type="evidence" value="ECO:0007669"/>
    <property type="project" value="TreeGrafter"/>
</dbReference>
<evidence type="ECO:0000313" key="1">
    <source>
        <dbReference type="EMBL" id="OZF82690.1"/>
    </source>
</evidence>
<dbReference type="HOGENOM" id="CLU_099571_0_0_1"/>
<dbReference type="OrthoDB" id="418131at2759"/>
<dbReference type="GO" id="GO:0005737">
    <property type="term" value="C:cytoplasm"/>
    <property type="evidence" value="ECO:0007669"/>
    <property type="project" value="GOC"/>
</dbReference>
<dbReference type="GO" id="GO:0090158">
    <property type="term" value="P:endoplasmic reticulum membrane organization"/>
    <property type="evidence" value="ECO:0007669"/>
    <property type="project" value="TreeGrafter"/>
</dbReference>
<dbReference type="eggNOG" id="KOG4397">
    <property type="taxonomic scope" value="Eukaryota"/>
</dbReference>
<dbReference type="InterPro" id="IPR029704">
    <property type="entry name" value="STEEP-like"/>
</dbReference>
<dbReference type="STRING" id="31234.E3MIE1"/>
<dbReference type="Proteomes" id="UP000216624">
    <property type="component" value="Unassembled WGS sequence"/>
</dbReference>
<dbReference type="InterPro" id="IPR057965">
    <property type="entry name" value="STEEP1_dom"/>
</dbReference>
<reference evidence="1" key="1">
    <citation type="submission" date="2017-08" db="EMBL/GenBank/DDBJ databases">
        <authorList>
            <person name="de Groot N.N."/>
        </authorList>
    </citation>
    <scope>NUCLEOTIDE SEQUENCE [LARGE SCALE GENOMIC DNA]</scope>
    <source>
        <strain evidence="1">PX439</strain>
    </source>
</reference>
<dbReference type="PANTHER" id="PTHR46355:SF1">
    <property type="entry name" value="STING ER EXIT PROTEIN"/>
    <property type="match status" value="1"/>
</dbReference>
<keyword evidence="2" id="KW-1185">Reference proteome</keyword>
<dbReference type="EMBL" id="NMWX01000196">
    <property type="protein sequence ID" value="OZF82690.1"/>
    <property type="molecule type" value="Genomic_DNA"/>
</dbReference>